<dbReference type="EMBL" id="WURB01000009">
    <property type="protein sequence ID" value="MXQ12593.1"/>
    <property type="molecule type" value="Genomic_DNA"/>
</dbReference>
<sequence>MNDHVYKIVELVGSSDTSIEDAIQTAIRRAGATLRNLRWFEVLQTRGHVENGEVRHYQVVLKAGFTLEEGG</sequence>
<dbReference type="OrthoDB" id="9805889at2"/>
<dbReference type="SUPFAM" id="SSF89807">
    <property type="entry name" value="Dodecin-like"/>
    <property type="match status" value="1"/>
</dbReference>
<dbReference type="Gene3D" id="3.30.1660.10">
    <property type="entry name" value="Flavin-binding protein dodecin"/>
    <property type="match status" value="1"/>
</dbReference>
<dbReference type="AlphaFoldDB" id="A0A7X3MSU5"/>
<dbReference type="InterPro" id="IPR050049">
    <property type="entry name" value="Dodecin_bact"/>
</dbReference>
<reference evidence="1 2" key="1">
    <citation type="submission" date="2019-12" db="EMBL/GenBank/DDBJ databases">
        <authorList>
            <person name="Yuan C.-G."/>
        </authorList>
    </citation>
    <scope>NUCLEOTIDE SEQUENCE [LARGE SCALE GENOMIC DNA]</scope>
    <source>
        <strain evidence="1 2">KCTC 23863</strain>
    </source>
</reference>
<dbReference type="PANTHER" id="PTHR39324:SF1">
    <property type="entry name" value="CALCIUM DODECIN"/>
    <property type="match status" value="1"/>
</dbReference>
<dbReference type="InterPro" id="IPR009923">
    <property type="entry name" value="Dodecin"/>
</dbReference>
<dbReference type="InterPro" id="IPR025543">
    <property type="entry name" value="Dodecin-like"/>
</dbReference>
<gene>
    <name evidence="1" type="ORF">GR328_14220</name>
</gene>
<dbReference type="Pfam" id="PF07311">
    <property type="entry name" value="Dodecin"/>
    <property type="match status" value="1"/>
</dbReference>
<dbReference type="PANTHER" id="PTHR39324">
    <property type="entry name" value="CALCIUM DODECIN"/>
    <property type="match status" value="1"/>
</dbReference>
<evidence type="ECO:0000313" key="1">
    <source>
        <dbReference type="EMBL" id="MXQ12593.1"/>
    </source>
</evidence>
<name>A0A7X3MSU5_9HYPH</name>
<organism evidence="1 2">
    <name type="scientific">Microvirga makkahensis</name>
    <dbReference type="NCBI Taxonomy" id="1128670"/>
    <lineage>
        <taxon>Bacteria</taxon>
        <taxon>Pseudomonadati</taxon>
        <taxon>Pseudomonadota</taxon>
        <taxon>Alphaproteobacteria</taxon>
        <taxon>Hyphomicrobiales</taxon>
        <taxon>Methylobacteriaceae</taxon>
        <taxon>Microvirga</taxon>
    </lineage>
</organism>
<protein>
    <submittedName>
        <fullName evidence="1">Dodecin flavoprotein</fullName>
    </submittedName>
</protein>
<evidence type="ECO:0000313" key="2">
    <source>
        <dbReference type="Proteomes" id="UP000436483"/>
    </source>
</evidence>
<keyword evidence="2" id="KW-1185">Reference proteome</keyword>
<dbReference type="Proteomes" id="UP000436483">
    <property type="component" value="Unassembled WGS sequence"/>
</dbReference>
<accession>A0A7X3MSU5</accession>
<comment type="caution">
    <text evidence="1">The sequence shown here is derived from an EMBL/GenBank/DDBJ whole genome shotgun (WGS) entry which is preliminary data.</text>
</comment>
<dbReference type="RefSeq" id="WP_160885181.1">
    <property type="nucleotide sequence ID" value="NZ_WURB01000009.1"/>
</dbReference>
<proteinExistence type="predicted"/>
<reference evidence="1 2" key="2">
    <citation type="submission" date="2020-01" db="EMBL/GenBank/DDBJ databases">
        <title>Microvirga sp. nov., an arsenate reduction bacterium isolated from Tibet hotspring sediments.</title>
        <authorList>
            <person name="Xian W.-D."/>
            <person name="Li W.-J."/>
        </authorList>
    </citation>
    <scope>NUCLEOTIDE SEQUENCE [LARGE SCALE GENOMIC DNA]</scope>
    <source>
        <strain evidence="1 2">KCTC 23863</strain>
    </source>
</reference>
<dbReference type="InterPro" id="IPR036694">
    <property type="entry name" value="Dodecin-like_sf"/>
</dbReference>
<dbReference type="NCBIfam" id="NF043052">
    <property type="entry name" value="DodecBact"/>
    <property type="match status" value="1"/>
</dbReference>